<dbReference type="EMBL" id="CYKH01002015">
    <property type="protein sequence ID" value="CUG92191.1"/>
    <property type="molecule type" value="Genomic_DNA"/>
</dbReference>
<name>A0A0S4JQE2_BODSA</name>
<proteinExistence type="predicted"/>
<feature type="compositionally biased region" description="Basic and acidic residues" evidence="1">
    <location>
        <begin position="105"/>
        <end position="117"/>
    </location>
</feature>
<feature type="compositionally biased region" description="Low complexity" evidence="1">
    <location>
        <begin position="150"/>
        <end position="160"/>
    </location>
</feature>
<evidence type="ECO:0000256" key="1">
    <source>
        <dbReference type="SAM" id="MobiDB-lite"/>
    </source>
</evidence>
<dbReference type="VEuPathDB" id="TriTrypDB:BSAL_35970"/>
<gene>
    <name evidence="2" type="ORF">BSAL_35970</name>
</gene>
<evidence type="ECO:0000313" key="2">
    <source>
        <dbReference type="EMBL" id="CUG92191.1"/>
    </source>
</evidence>
<accession>A0A0S4JQE2</accession>
<reference evidence="3" key="1">
    <citation type="submission" date="2015-09" db="EMBL/GenBank/DDBJ databases">
        <authorList>
            <consortium name="Pathogen Informatics"/>
        </authorList>
    </citation>
    <scope>NUCLEOTIDE SEQUENCE [LARGE SCALE GENOMIC DNA]</scope>
    <source>
        <strain evidence="3">Lake Konstanz</strain>
    </source>
</reference>
<evidence type="ECO:0000313" key="3">
    <source>
        <dbReference type="Proteomes" id="UP000051952"/>
    </source>
</evidence>
<sequence>MLQSGGAVSQCTASLTFTFDPPLNCDNGGVTFVSYPFASSVDFAQASKNAQRTQTTTFSASDAEKAGPLTPIEDDTRNPFGLPVIRNRVRWSQQLSAPSSQRSRSRSDASGGKDRSRSPPSLGAAPLPTHVSMSPSPQPSHRFCTVVLDPSEWSPSSSLKESIDDRTKSIHPSVVEE</sequence>
<feature type="region of interest" description="Disordered" evidence="1">
    <location>
        <begin position="52"/>
        <end position="177"/>
    </location>
</feature>
<keyword evidence="3" id="KW-1185">Reference proteome</keyword>
<feature type="compositionally biased region" description="Low complexity" evidence="1">
    <location>
        <begin position="92"/>
        <end position="102"/>
    </location>
</feature>
<dbReference type="AlphaFoldDB" id="A0A0S4JQE2"/>
<protein>
    <submittedName>
        <fullName evidence="2">Uncharacterized protein</fullName>
    </submittedName>
</protein>
<dbReference type="Proteomes" id="UP000051952">
    <property type="component" value="Unassembled WGS sequence"/>
</dbReference>
<organism evidence="2 3">
    <name type="scientific">Bodo saltans</name>
    <name type="common">Flagellated protozoan</name>
    <dbReference type="NCBI Taxonomy" id="75058"/>
    <lineage>
        <taxon>Eukaryota</taxon>
        <taxon>Discoba</taxon>
        <taxon>Euglenozoa</taxon>
        <taxon>Kinetoplastea</taxon>
        <taxon>Metakinetoplastina</taxon>
        <taxon>Eubodonida</taxon>
        <taxon>Bodonidae</taxon>
        <taxon>Bodo</taxon>
    </lineage>
</organism>